<dbReference type="CDD" id="cd00067">
    <property type="entry name" value="GAL4"/>
    <property type="match status" value="1"/>
</dbReference>
<dbReference type="PANTHER" id="PTHR38111:SF11">
    <property type="entry name" value="TRANSCRIPTION FACTOR DOMAIN-CONTAINING PROTEIN-RELATED"/>
    <property type="match status" value="1"/>
</dbReference>
<organism evidence="3">
    <name type="scientific">Fusarium oxysporum f. sp. vasinfectum 25433</name>
    <dbReference type="NCBI Taxonomy" id="1089449"/>
    <lineage>
        <taxon>Eukaryota</taxon>
        <taxon>Fungi</taxon>
        <taxon>Dikarya</taxon>
        <taxon>Ascomycota</taxon>
        <taxon>Pezizomycotina</taxon>
        <taxon>Sordariomycetes</taxon>
        <taxon>Hypocreomycetidae</taxon>
        <taxon>Hypocreales</taxon>
        <taxon>Nectriaceae</taxon>
        <taxon>Fusarium</taxon>
        <taxon>Fusarium oxysporum species complex</taxon>
    </lineage>
</organism>
<accession>X0M923</accession>
<dbReference type="Gene3D" id="4.10.240.10">
    <property type="entry name" value="Zn(2)-C6 fungal-type DNA-binding domain"/>
    <property type="match status" value="1"/>
</dbReference>
<dbReference type="PANTHER" id="PTHR38111">
    <property type="entry name" value="ZN(2)-C6 FUNGAL-TYPE DOMAIN-CONTAINING PROTEIN-RELATED"/>
    <property type="match status" value="1"/>
</dbReference>
<dbReference type="InterPro" id="IPR001138">
    <property type="entry name" value="Zn2Cys6_DnaBD"/>
</dbReference>
<dbReference type="SUPFAM" id="SSF57701">
    <property type="entry name" value="Zn2/Cys6 DNA-binding domain"/>
    <property type="match status" value="1"/>
</dbReference>
<sequence length="484" mass="54538">MPGVPKSRGCNTCLKQKKKCDQAKPACSRCARLGVPCVGSGEQKYVFKPVSFAKPFKPSFQKARKRVKPSQVSITHKPQNSLTLLEAKFVAALEITDLRYGVHCYGDFLEHIPRRLGHSHTLDVSVDLMMSTLPYHYSHEIPSQVLAKYGSGLKVLKGFLNGTGARLGPEDLASFHIMTICQSWVGRADEDWKGHGQMLARFMDTASETGCSEIFELKSFDTSLVALFLEALIDPSIGLEHYVIFITSQSRQNTYNRDQGFQIRTFQLQRLIRIPRFLHEPLRYVDEIKITYQELRGDYLRIQCHLESLNEQEPPPEDLHNRPNLNHKLQVTEAIFLTAVLALNSILRATYPDDSVLLLEASTLVNELITLAKTASQYRPLGASYIPPCLVAAWATTSALEAQQNEIETLLAEYQHDYARIKWIDQAKLLKELNGTQLGRLSGPNSRDKVEKSDIDGNLEMLMVHYKAVFGSIGSYFFSSSLKN</sequence>
<dbReference type="InterPro" id="IPR036864">
    <property type="entry name" value="Zn2-C6_fun-type_DNA-bd_sf"/>
</dbReference>
<dbReference type="PROSITE" id="PS50048">
    <property type="entry name" value="ZN2_CY6_FUNGAL_2"/>
    <property type="match status" value="1"/>
</dbReference>
<evidence type="ECO:0000259" key="2">
    <source>
        <dbReference type="PROSITE" id="PS50048"/>
    </source>
</evidence>
<evidence type="ECO:0000256" key="1">
    <source>
        <dbReference type="ARBA" id="ARBA00023242"/>
    </source>
</evidence>
<feature type="domain" description="Zn(2)-C6 fungal-type" evidence="2">
    <location>
        <begin position="9"/>
        <end position="38"/>
    </location>
</feature>
<dbReference type="OrthoDB" id="4314040at2759"/>
<dbReference type="Pfam" id="PF00172">
    <property type="entry name" value="Zn_clus"/>
    <property type="match status" value="1"/>
</dbReference>
<protein>
    <recommendedName>
        <fullName evidence="2">Zn(2)-C6 fungal-type domain-containing protein</fullName>
    </recommendedName>
</protein>
<dbReference type="InterPro" id="IPR053178">
    <property type="entry name" value="Osmoadaptation_assoc"/>
</dbReference>
<reference evidence="3" key="1">
    <citation type="submission" date="2011-11" db="EMBL/GenBank/DDBJ databases">
        <title>The Genome Sequence of Fusarium oxysporum Cotton.</title>
        <authorList>
            <consortium name="The Broad Institute Genome Sequencing Platform"/>
            <person name="Ma L.-J."/>
            <person name="Gale L.R."/>
            <person name="Schwartz D.C."/>
            <person name="Zhou S."/>
            <person name="Corby-Kistler H."/>
            <person name="Young S.K."/>
            <person name="Zeng Q."/>
            <person name="Gargeya S."/>
            <person name="Fitzgerald M."/>
            <person name="Haas B."/>
            <person name="Abouelleil A."/>
            <person name="Alvarado L."/>
            <person name="Arachchi H.M."/>
            <person name="Berlin A."/>
            <person name="Brown A."/>
            <person name="Chapman S.B."/>
            <person name="Chen Z."/>
            <person name="Dunbar C."/>
            <person name="Freedman E."/>
            <person name="Gearin G."/>
            <person name="Goldberg J."/>
            <person name="Griggs A."/>
            <person name="Gujja S."/>
            <person name="Heiman D."/>
            <person name="Howarth C."/>
            <person name="Larson L."/>
            <person name="Lui A."/>
            <person name="MacDonald P.J.P."/>
            <person name="Montmayeur A."/>
            <person name="Murphy C."/>
            <person name="Neiman D."/>
            <person name="Pearson M."/>
            <person name="Priest M."/>
            <person name="Roberts A."/>
            <person name="Saif S."/>
            <person name="Shea T."/>
            <person name="Shenoy N."/>
            <person name="Sisk P."/>
            <person name="Stolte C."/>
            <person name="Sykes S."/>
            <person name="Wortman J."/>
            <person name="Nusbaum C."/>
            <person name="Birren B."/>
        </authorList>
    </citation>
    <scope>NUCLEOTIDE SEQUENCE [LARGE SCALE GENOMIC DNA]</scope>
    <source>
        <strain evidence="3">25433</strain>
    </source>
</reference>
<dbReference type="EMBL" id="JH657925">
    <property type="protein sequence ID" value="EXM30027.1"/>
    <property type="molecule type" value="Genomic_DNA"/>
</dbReference>
<dbReference type="HOGENOM" id="CLU_019524_2_0_1"/>
<proteinExistence type="predicted"/>
<name>X0M923_FUSOX</name>
<reference evidence="3" key="2">
    <citation type="submission" date="2012-05" db="EMBL/GenBank/DDBJ databases">
        <title>The Genome Annotation of Fusarium oxysporum Cotton.</title>
        <authorList>
            <consortium name="The Broad Institute Genomics Platform"/>
            <person name="Ma L.-J."/>
            <person name="Corby-Kistler H."/>
            <person name="Broz K."/>
            <person name="Gale L.R."/>
            <person name="Jonkers W."/>
            <person name="O'Donnell K."/>
            <person name="Ploetz R."/>
            <person name="Steinberg C."/>
            <person name="Schwartz D.C."/>
            <person name="VanEtten H."/>
            <person name="Zhou S."/>
            <person name="Young S.K."/>
            <person name="Zeng Q."/>
            <person name="Gargeya S."/>
            <person name="Fitzgerald M."/>
            <person name="Abouelleil A."/>
            <person name="Alvarado L."/>
            <person name="Chapman S.B."/>
            <person name="Gainer-Dewar J."/>
            <person name="Goldberg J."/>
            <person name="Griggs A."/>
            <person name="Gujja S."/>
            <person name="Hansen M."/>
            <person name="Howarth C."/>
            <person name="Imamovic A."/>
            <person name="Ireland A."/>
            <person name="Larimer J."/>
            <person name="McCowan C."/>
            <person name="Murphy C."/>
            <person name="Pearson M."/>
            <person name="Poon T.W."/>
            <person name="Priest M."/>
            <person name="Roberts A."/>
            <person name="Saif S."/>
            <person name="Shea T."/>
            <person name="Sykes S."/>
            <person name="Wortman J."/>
            <person name="Nusbaum C."/>
            <person name="Birren B."/>
        </authorList>
    </citation>
    <scope>NUCLEOTIDE SEQUENCE</scope>
    <source>
        <strain evidence="3">25433</strain>
    </source>
</reference>
<dbReference type="SMART" id="SM00066">
    <property type="entry name" value="GAL4"/>
    <property type="match status" value="1"/>
</dbReference>
<dbReference type="AlphaFoldDB" id="X0M923"/>
<keyword evidence="1" id="KW-0539">Nucleus</keyword>
<dbReference type="GO" id="GO:0008270">
    <property type="term" value="F:zinc ion binding"/>
    <property type="evidence" value="ECO:0007669"/>
    <property type="project" value="InterPro"/>
</dbReference>
<dbReference type="Proteomes" id="UP000030701">
    <property type="component" value="Unassembled WGS sequence"/>
</dbReference>
<dbReference type="GO" id="GO:0000981">
    <property type="term" value="F:DNA-binding transcription factor activity, RNA polymerase II-specific"/>
    <property type="evidence" value="ECO:0007669"/>
    <property type="project" value="InterPro"/>
</dbReference>
<gene>
    <name evidence="3" type="ORF">FOTG_05059</name>
</gene>
<evidence type="ECO:0000313" key="3">
    <source>
        <dbReference type="EMBL" id="EXM30027.1"/>
    </source>
</evidence>